<evidence type="ECO:0000256" key="4">
    <source>
        <dbReference type="ARBA" id="ARBA00022723"/>
    </source>
</evidence>
<evidence type="ECO:0000256" key="10">
    <source>
        <dbReference type="PIRSR" id="PIRSR000808-3"/>
    </source>
</evidence>
<dbReference type="GO" id="GO:0008108">
    <property type="term" value="F:UDP-glucose:hexose-1-phosphate uridylyltransferase activity"/>
    <property type="evidence" value="ECO:0007669"/>
    <property type="project" value="UniProtKB-UniRule"/>
</dbReference>
<feature type="binding site" evidence="10">
    <location>
        <position position="163"/>
    </location>
    <ligand>
        <name>Zn(2+)</name>
        <dbReference type="ChEBI" id="CHEBI:29105"/>
    </ligand>
</feature>
<dbReference type="GO" id="GO:0008270">
    <property type="term" value="F:zinc ion binding"/>
    <property type="evidence" value="ECO:0007669"/>
    <property type="project" value="InterPro"/>
</dbReference>
<name>A0A9X4JVE1_9FIRM</name>
<keyword evidence="3 13" id="KW-0548">Nucleotidyltransferase</keyword>
<protein>
    <recommendedName>
        <fullName evidence="8">Galactose-1-phosphate uridylyltransferase</fullName>
        <ecNumber evidence="8">2.7.7.12</ecNumber>
    </recommendedName>
</protein>
<dbReference type="PANTHER" id="PTHR42763">
    <property type="entry name" value="ADP-GLUCOSE PHOSPHORYLASE"/>
    <property type="match status" value="1"/>
</dbReference>
<keyword evidence="5 10" id="KW-0862">Zinc</keyword>
<dbReference type="EC" id="2.7.7.12" evidence="8"/>
<dbReference type="EMBL" id="JAKOAV010000003">
    <property type="protein sequence ID" value="MDF9407318.1"/>
    <property type="molecule type" value="Genomic_DNA"/>
</dbReference>
<dbReference type="InterPro" id="IPR005849">
    <property type="entry name" value="GalP_Utransf_N"/>
</dbReference>
<dbReference type="PANTHER" id="PTHR42763:SF1">
    <property type="entry name" value="UDP-GLUCOSE--HEXOSE-1-PHOSPHATE URIDYLYLTRANSFERASE"/>
    <property type="match status" value="1"/>
</dbReference>
<accession>A0A9X4JVE1</accession>
<evidence type="ECO:0000256" key="7">
    <source>
        <dbReference type="ARBA" id="ARBA00023277"/>
    </source>
</evidence>
<proteinExistence type="inferred from homology"/>
<dbReference type="Pfam" id="PF01087">
    <property type="entry name" value="GalP_UDP_transf"/>
    <property type="match status" value="1"/>
</dbReference>
<evidence type="ECO:0000256" key="6">
    <source>
        <dbReference type="ARBA" id="ARBA00023144"/>
    </source>
</evidence>
<dbReference type="PIRSF" id="PIRSF000808">
    <property type="entry name" value="GalT"/>
    <property type="match status" value="1"/>
</dbReference>
<gene>
    <name evidence="13" type="primary">galT</name>
    <name evidence="13" type="ORF">L7E55_02920</name>
</gene>
<organism evidence="13 14">
    <name type="scientific">Pelotomaculum isophthalicicum JI</name>
    <dbReference type="NCBI Taxonomy" id="947010"/>
    <lineage>
        <taxon>Bacteria</taxon>
        <taxon>Bacillati</taxon>
        <taxon>Bacillota</taxon>
        <taxon>Clostridia</taxon>
        <taxon>Eubacteriales</taxon>
        <taxon>Desulfotomaculaceae</taxon>
        <taxon>Pelotomaculum</taxon>
    </lineage>
</organism>
<dbReference type="NCBIfam" id="TIGR00209">
    <property type="entry name" value="galT_1"/>
    <property type="match status" value="1"/>
</dbReference>
<evidence type="ECO:0000313" key="13">
    <source>
        <dbReference type="EMBL" id="MDF9407318.1"/>
    </source>
</evidence>
<feature type="binding site" evidence="10">
    <location>
        <position position="112"/>
    </location>
    <ligand>
        <name>Zn(2+)</name>
        <dbReference type="ChEBI" id="CHEBI:29105"/>
    </ligand>
</feature>
<evidence type="ECO:0000256" key="9">
    <source>
        <dbReference type="PIRSR" id="PIRSR000808-1"/>
    </source>
</evidence>
<sequence>MSEWRKDPIVDRWVIISTERGKRPNDYKDILEEKKTQECPLCVGKEKLTPPEIMAYREPGSQNDTPGWWVRVVPNKYPALRIEEESSLSQHGIYMAMNGIGAHELIVESYRHEPGLDTQTEKQVEEVIWVWRERSLDLRKDSRLKYIQIFKNTGPVAGASLEHTHSQLIATPLVPVEVGQELEGAREYASRHGSCIYCDIVSQEIAEQYRVVVESENFLSFNPFASRFPFETWIIPKEHQYDFGQIREEMVRDLAGILRTTLRKISVMIKNIPYNMVLHTSPVNIREEGYYHWHLEIMPRLTIMAGFELGTGYFINPTPPEMAAQALRDTEEFYPLHERSNQEVYHYV</sequence>
<evidence type="ECO:0000256" key="2">
    <source>
        <dbReference type="ARBA" id="ARBA00022679"/>
    </source>
</evidence>
<comment type="similarity">
    <text evidence="1">Belongs to the galactose-1-phosphate uridylyltransferase type 1 family.</text>
</comment>
<feature type="binding site" evidence="10">
    <location>
        <position position="39"/>
    </location>
    <ligand>
        <name>Zn(2+)</name>
        <dbReference type="ChEBI" id="CHEBI:29105"/>
    </ligand>
</feature>
<dbReference type="Proteomes" id="UP001154312">
    <property type="component" value="Unassembled WGS sequence"/>
</dbReference>
<keyword evidence="14" id="KW-1185">Reference proteome</keyword>
<comment type="caution">
    <text evidence="13">The sequence shown here is derived from an EMBL/GenBank/DDBJ whole genome shotgun (WGS) entry which is preliminary data.</text>
</comment>
<dbReference type="RefSeq" id="WP_277442527.1">
    <property type="nucleotide sequence ID" value="NZ_JAKOAV010000003.1"/>
</dbReference>
<dbReference type="SUPFAM" id="SSF54197">
    <property type="entry name" value="HIT-like"/>
    <property type="match status" value="2"/>
</dbReference>
<dbReference type="Pfam" id="PF02744">
    <property type="entry name" value="GalP_UDP_tr_C"/>
    <property type="match status" value="1"/>
</dbReference>
<feature type="active site" description="Tele-UMP-histidine intermediate" evidence="9">
    <location>
        <position position="165"/>
    </location>
</feature>
<keyword evidence="7" id="KW-0119">Carbohydrate metabolism</keyword>
<reference evidence="13" key="1">
    <citation type="submission" date="2022-02" db="EMBL/GenBank/DDBJ databases">
        <authorList>
            <person name="Leng L."/>
        </authorList>
    </citation>
    <scope>NUCLEOTIDE SEQUENCE</scope>
    <source>
        <strain evidence="13">JI</strain>
    </source>
</reference>
<keyword evidence="6" id="KW-0299">Galactose metabolism</keyword>
<evidence type="ECO:0000259" key="11">
    <source>
        <dbReference type="Pfam" id="PF01087"/>
    </source>
</evidence>
<feature type="domain" description="Galactose-1-phosphate uridyl transferase C-terminal" evidence="12">
    <location>
        <begin position="185"/>
        <end position="297"/>
    </location>
</feature>
<feature type="domain" description="Galactose-1-phosphate uridyl transferase N-terminal" evidence="11">
    <location>
        <begin position="4"/>
        <end position="175"/>
    </location>
</feature>
<evidence type="ECO:0000259" key="12">
    <source>
        <dbReference type="Pfam" id="PF02744"/>
    </source>
</evidence>
<dbReference type="InterPro" id="IPR036265">
    <property type="entry name" value="HIT-like_sf"/>
</dbReference>
<dbReference type="InterPro" id="IPR005850">
    <property type="entry name" value="GalP_Utransf_C"/>
</dbReference>
<evidence type="ECO:0000256" key="5">
    <source>
        <dbReference type="ARBA" id="ARBA00022833"/>
    </source>
</evidence>
<evidence type="ECO:0000256" key="1">
    <source>
        <dbReference type="ARBA" id="ARBA00010951"/>
    </source>
</evidence>
<evidence type="ECO:0000256" key="8">
    <source>
        <dbReference type="NCBIfam" id="TIGR00209"/>
    </source>
</evidence>
<evidence type="ECO:0000313" key="14">
    <source>
        <dbReference type="Proteomes" id="UP001154312"/>
    </source>
</evidence>
<dbReference type="InterPro" id="IPR053177">
    <property type="entry name" value="ADP-glucose_phosphorylase"/>
</dbReference>
<evidence type="ECO:0000256" key="3">
    <source>
        <dbReference type="ARBA" id="ARBA00022695"/>
    </source>
</evidence>
<comment type="cofactor">
    <cofactor evidence="10">
        <name>Zn(2+)</name>
        <dbReference type="ChEBI" id="CHEBI:29105"/>
    </cofactor>
    <text evidence="10">Binds 1 zinc ion per subunit.</text>
</comment>
<keyword evidence="2 13" id="KW-0808">Transferase</keyword>
<dbReference type="InterPro" id="IPR001937">
    <property type="entry name" value="GalP_UDPtransf1"/>
</dbReference>
<dbReference type="AlphaFoldDB" id="A0A9X4JVE1"/>
<feature type="binding site" evidence="10">
    <location>
        <position position="42"/>
    </location>
    <ligand>
        <name>Zn(2+)</name>
        <dbReference type="ChEBI" id="CHEBI:29105"/>
    </ligand>
</feature>
<keyword evidence="4 10" id="KW-0479">Metal-binding</keyword>
<dbReference type="GO" id="GO:0006012">
    <property type="term" value="P:galactose metabolic process"/>
    <property type="evidence" value="ECO:0007669"/>
    <property type="project" value="UniProtKB-UniRule"/>
</dbReference>
<dbReference type="Gene3D" id="3.30.428.10">
    <property type="entry name" value="HIT-like"/>
    <property type="match status" value="2"/>
</dbReference>